<comment type="catalytic activity">
    <reaction evidence="9">
        <text>prostaglandin E1 + NAD(+) = 15-oxoprostaglandin E1 + NADH + H(+)</text>
        <dbReference type="Rhea" id="RHEA:16477"/>
        <dbReference type="ChEBI" id="CHEBI:15378"/>
        <dbReference type="ChEBI" id="CHEBI:57397"/>
        <dbReference type="ChEBI" id="CHEBI:57401"/>
        <dbReference type="ChEBI" id="CHEBI:57540"/>
        <dbReference type="ChEBI" id="CHEBI:57945"/>
    </reaction>
    <physiologicalReaction direction="left-to-right" evidence="9">
        <dbReference type="Rhea" id="RHEA:16478"/>
    </physiologicalReaction>
</comment>
<dbReference type="Proteomes" id="UP000792457">
    <property type="component" value="Unassembled WGS sequence"/>
</dbReference>
<comment type="catalytic activity">
    <reaction evidence="16">
        <text>lipoxin A4 + NAD(+) = 15-oxo-(5S,6R)-dihydroxy-(7E,9E,11Z,13E)-eicosatetraenoate + NADH + H(+)</text>
        <dbReference type="Rhea" id="RHEA:41572"/>
        <dbReference type="ChEBI" id="CHEBI:15378"/>
        <dbReference type="ChEBI" id="CHEBI:57540"/>
        <dbReference type="ChEBI" id="CHEBI:57945"/>
        <dbReference type="ChEBI" id="CHEBI:67026"/>
        <dbReference type="ChEBI" id="CHEBI:78311"/>
    </reaction>
    <physiologicalReaction direction="left-to-right" evidence="16">
        <dbReference type="Rhea" id="RHEA:41573"/>
    </physiologicalReaction>
</comment>
<comment type="catalytic activity">
    <reaction evidence="15">
        <text>resolvin D2 + NAD(+) = 7-oxoresolvin D2 + NADH + H(+)</text>
        <dbReference type="Rhea" id="RHEA:53584"/>
        <dbReference type="ChEBI" id="CHEBI:15378"/>
        <dbReference type="ChEBI" id="CHEBI:57540"/>
        <dbReference type="ChEBI" id="CHEBI:57945"/>
        <dbReference type="ChEBI" id="CHEBI:133367"/>
        <dbReference type="ChEBI" id="CHEBI:137497"/>
    </reaction>
    <physiologicalReaction direction="left-to-right" evidence="15">
        <dbReference type="Rhea" id="RHEA:53585"/>
    </physiologicalReaction>
</comment>
<comment type="catalytic activity">
    <reaction evidence="14">
        <text>resolvin D1 + NAD(+) = 17-oxoresolvin D1 + NADH + H(+)</text>
        <dbReference type="Rhea" id="RHEA:50128"/>
        <dbReference type="ChEBI" id="CHEBI:15378"/>
        <dbReference type="ChEBI" id="CHEBI:57540"/>
        <dbReference type="ChEBI" id="CHEBI:57945"/>
        <dbReference type="ChEBI" id="CHEBI:132079"/>
        <dbReference type="ChEBI" id="CHEBI:132081"/>
    </reaction>
    <physiologicalReaction direction="left-to-right" evidence="14">
        <dbReference type="Rhea" id="RHEA:50129"/>
    </physiologicalReaction>
</comment>
<comment type="catalytic activity">
    <reaction evidence="12">
        <text>15-oxo-(5S,6R)-dihydroxy-(7E,9E,11Z)-eicosatrienoate + NADH + H(+) = (5S,6R,15S)-trihydroxy-(7E,9E,11Z)-eicosatrienoate + NAD(+)</text>
        <dbReference type="Rhea" id="RHEA:41596"/>
        <dbReference type="ChEBI" id="CHEBI:15378"/>
        <dbReference type="ChEBI" id="CHEBI:57540"/>
        <dbReference type="ChEBI" id="CHEBI:57945"/>
        <dbReference type="ChEBI" id="CHEBI:78325"/>
        <dbReference type="ChEBI" id="CHEBI:78329"/>
    </reaction>
    <physiologicalReaction direction="left-to-right" evidence="12">
        <dbReference type="Rhea" id="RHEA:41597"/>
    </physiologicalReaction>
</comment>
<comment type="catalytic activity">
    <reaction evidence="10">
        <text>resolvin D1 + NAD(+) = 8-oxoresolvin D1 + NADH + H(+)</text>
        <dbReference type="Rhea" id="RHEA:50124"/>
        <dbReference type="ChEBI" id="CHEBI:15378"/>
        <dbReference type="ChEBI" id="CHEBI:57540"/>
        <dbReference type="ChEBI" id="CHEBI:57945"/>
        <dbReference type="ChEBI" id="CHEBI:132079"/>
        <dbReference type="ChEBI" id="CHEBI:132080"/>
    </reaction>
    <physiologicalReaction direction="left-to-right" evidence="10">
        <dbReference type="Rhea" id="RHEA:50125"/>
    </physiologicalReaction>
</comment>
<evidence type="ECO:0000313" key="23">
    <source>
        <dbReference type="EMBL" id="KAG8222446.1"/>
    </source>
</evidence>
<comment type="catalytic activity">
    <reaction evidence="17">
        <text>prostaglandin A1 + NAD(+) = 15-oxo-prostaglandin A1 + NADH + H(+)</text>
        <dbReference type="Rhea" id="RHEA:41263"/>
        <dbReference type="ChEBI" id="CHEBI:15378"/>
        <dbReference type="ChEBI" id="CHEBI:57398"/>
        <dbReference type="ChEBI" id="CHEBI:57540"/>
        <dbReference type="ChEBI" id="CHEBI:57945"/>
        <dbReference type="ChEBI" id="CHEBI:85072"/>
    </reaction>
    <physiologicalReaction direction="left-to-right" evidence="17">
        <dbReference type="Rhea" id="RHEA:41264"/>
    </physiologicalReaction>
</comment>
<dbReference type="PRINTS" id="PR00080">
    <property type="entry name" value="SDRFAMILY"/>
</dbReference>
<evidence type="ECO:0000256" key="22">
    <source>
        <dbReference type="RuleBase" id="RU000363"/>
    </source>
</evidence>
<keyword evidence="24" id="KW-1185">Reference proteome</keyword>
<evidence type="ECO:0000256" key="13">
    <source>
        <dbReference type="ARBA" id="ARBA00048144"/>
    </source>
</evidence>
<dbReference type="SUPFAM" id="SSF51735">
    <property type="entry name" value="NAD(P)-binding Rossmann-fold domains"/>
    <property type="match status" value="1"/>
</dbReference>
<dbReference type="EC" id="1.1.1.232" evidence="4"/>
<organism evidence="23 24">
    <name type="scientific">Ladona fulva</name>
    <name type="common">Scarce chaser dragonfly</name>
    <name type="synonym">Libellula fulva</name>
    <dbReference type="NCBI Taxonomy" id="123851"/>
    <lineage>
        <taxon>Eukaryota</taxon>
        <taxon>Metazoa</taxon>
        <taxon>Ecdysozoa</taxon>
        <taxon>Arthropoda</taxon>
        <taxon>Hexapoda</taxon>
        <taxon>Insecta</taxon>
        <taxon>Pterygota</taxon>
        <taxon>Palaeoptera</taxon>
        <taxon>Odonata</taxon>
        <taxon>Epiprocta</taxon>
        <taxon>Anisoptera</taxon>
        <taxon>Libelluloidea</taxon>
        <taxon>Libellulidae</taxon>
        <taxon>Ladona</taxon>
    </lineage>
</organism>
<evidence type="ECO:0000256" key="20">
    <source>
        <dbReference type="ARBA" id="ARBA00049151"/>
    </source>
</evidence>
<comment type="catalytic activity">
    <reaction evidence="21">
        <text>resolvin E1 + NAD(+) = 18-oxo-resolvin E1 + NADH + H(+)</text>
        <dbReference type="Rhea" id="RHEA:49244"/>
        <dbReference type="ChEBI" id="CHEBI:15378"/>
        <dbReference type="ChEBI" id="CHEBI:57540"/>
        <dbReference type="ChEBI" id="CHEBI:57945"/>
        <dbReference type="ChEBI" id="CHEBI:91000"/>
        <dbReference type="ChEBI" id="CHEBI:91001"/>
    </reaction>
    <physiologicalReaction direction="left-to-right" evidence="21">
        <dbReference type="Rhea" id="RHEA:49245"/>
    </physiologicalReaction>
</comment>
<protein>
    <recommendedName>
        <fullName evidence="5">15-hydroxyprostaglandin dehydrogenase [NAD(+)]</fullName>
        <ecNumber evidence="3">1.1.1.141</ecNumber>
        <ecNumber evidence="4">1.1.1.232</ecNumber>
    </recommendedName>
    <alternativeName>
        <fullName evidence="7">Eicosanoid/docosanoid dehydrogenase [NAD(+)]</fullName>
    </alternativeName>
    <alternativeName>
        <fullName evidence="6">Prostaglandin dehydrogenase 1</fullName>
    </alternativeName>
</protein>
<comment type="catalytic activity">
    <reaction evidence="20">
        <text>(15S)-hydroxy-(5Z,8Z,11Z,13E)-eicosatetraenoate + NAD(+) = 15-oxo-(5Z,8Z,11Z,13E)-eicosatetraenoate + NADH + H(+)</text>
        <dbReference type="Rhea" id="RHEA:23260"/>
        <dbReference type="ChEBI" id="CHEBI:15378"/>
        <dbReference type="ChEBI" id="CHEBI:57409"/>
        <dbReference type="ChEBI" id="CHEBI:57410"/>
        <dbReference type="ChEBI" id="CHEBI:57540"/>
        <dbReference type="ChEBI" id="CHEBI:57945"/>
        <dbReference type="EC" id="1.1.1.232"/>
    </reaction>
    <physiologicalReaction direction="left-to-right" evidence="20">
        <dbReference type="Rhea" id="RHEA:23261"/>
    </physiologicalReaction>
</comment>
<evidence type="ECO:0000256" key="3">
    <source>
        <dbReference type="ARBA" id="ARBA00038968"/>
    </source>
</evidence>
<comment type="catalytic activity">
    <reaction evidence="13">
        <text>(11R)-hydroxy-(5Z,8Z,12E,14Z)-eicosatetraenoate + NAD(+) = 11-oxo-(5Z,8Z,12E,14Z)-eicosatetraenoate + NADH + H(+)</text>
        <dbReference type="Rhea" id="RHEA:48640"/>
        <dbReference type="ChEBI" id="CHEBI:15378"/>
        <dbReference type="ChEBI" id="CHEBI:57540"/>
        <dbReference type="ChEBI" id="CHEBI:57945"/>
        <dbReference type="ChEBI" id="CHEBI:78836"/>
        <dbReference type="ChEBI" id="CHEBI:90697"/>
    </reaction>
    <physiologicalReaction direction="left-to-right" evidence="13">
        <dbReference type="Rhea" id="RHEA:48641"/>
    </physiologicalReaction>
</comment>
<evidence type="ECO:0000256" key="6">
    <source>
        <dbReference type="ARBA" id="ARBA00041812"/>
    </source>
</evidence>
<dbReference type="PROSITE" id="PS00061">
    <property type="entry name" value="ADH_SHORT"/>
    <property type="match status" value="1"/>
</dbReference>
<dbReference type="InterPro" id="IPR036291">
    <property type="entry name" value="NAD(P)-bd_dom_sf"/>
</dbReference>
<dbReference type="PANTHER" id="PTHR44229">
    <property type="entry name" value="15-HYDROXYPROSTAGLANDIN DEHYDROGENASE [NAD(+)]"/>
    <property type="match status" value="1"/>
</dbReference>
<dbReference type="GO" id="GO:0047034">
    <property type="term" value="F:15-hydroxyicosatetraenoate dehydrogenase activity"/>
    <property type="evidence" value="ECO:0007669"/>
    <property type="project" value="UniProtKB-EC"/>
</dbReference>
<gene>
    <name evidence="23" type="ORF">J437_LFUL002181</name>
</gene>
<reference evidence="23" key="2">
    <citation type="submission" date="2017-10" db="EMBL/GenBank/DDBJ databases">
        <title>Ladona fulva Genome sequencing and assembly.</title>
        <authorList>
            <person name="Murali S."/>
            <person name="Richards S."/>
            <person name="Bandaranaike D."/>
            <person name="Bellair M."/>
            <person name="Blankenburg K."/>
            <person name="Chao H."/>
            <person name="Dinh H."/>
            <person name="Doddapaneni H."/>
            <person name="Dugan-Rocha S."/>
            <person name="Elkadiri S."/>
            <person name="Gnanaolivu R."/>
            <person name="Hernandez B."/>
            <person name="Skinner E."/>
            <person name="Javaid M."/>
            <person name="Lee S."/>
            <person name="Li M."/>
            <person name="Ming W."/>
            <person name="Munidasa M."/>
            <person name="Muniz J."/>
            <person name="Nguyen L."/>
            <person name="Hughes D."/>
            <person name="Osuji N."/>
            <person name="Pu L.-L."/>
            <person name="Puazo M."/>
            <person name="Qu C."/>
            <person name="Quiroz J."/>
            <person name="Raj R."/>
            <person name="Weissenberger G."/>
            <person name="Xin Y."/>
            <person name="Zou X."/>
            <person name="Han Y."/>
            <person name="Worley K."/>
            <person name="Muzny D."/>
            <person name="Gibbs R."/>
        </authorList>
    </citation>
    <scope>NUCLEOTIDE SEQUENCE</scope>
    <source>
        <strain evidence="23">Sampled in the wild</strain>
    </source>
</reference>
<evidence type="ECO:0000256" key="15">
    <source>
        <dbReference type="ARBA" id="ARBA00048393"/>
    </source>
</evidence>
<evidence type="ECO:0000256" key="8">
    <source>
        <dbReference type="ARBA" id="ARBA00045705"/>
    </source>
</evidence>
<dbReference type="PANTHER" id="PTHR44229:SF4">
    <property type="entry name" value="15-HYDROXYPROSTAGLANDIN DEHYDROGENASE [NAD(+)]"/>
    <property type="match status" value="1"/>
</dbReference>
<dbReference type="Pfam" id="PF00106">
    <property type="entry name" value="adh_short"/>
    <property type="match status" value="1"/>
</dbReference>
<evidence type="ECO:0000256" key="11">
    <source>
        <dbReference type="ARBA" id="ARBA00048008"/>
    </source>
</evidence>
<comment type="similarity">
    <text evidence="1 22">Belongs to the short-chain dehydrogenases/reductases (SDR) family.</text>
</comment>
<evidence type="ECO:0000256" key="19">
    <source>
        <dbReference type="ARBA" id="ARBA00048921"/>
    </source>
</evidence>
<evidence type="ECO:0000256" key="1">
    <source>
        <dbReference type="ARBA" id="ARBA00006484"/>
    </source>
</evidence>
<dbReference type="OrthoDB" id="417891at2759"/>
<comment type="caution">
    <text evidence="23">The sequence shown here is derived from an EMBL/GenBank/DDBJ whole genome shotgun (WGS) entry which is preliminary data.</text>
</comment>
<comment type="catalytic activity">
    <reaction evidence="11">
        <text>14-hydroxy-(4Z,7Z,10Z,12E,16Z,19Z)-docosahexaenoate + NAD(+) = 14-oxo-(4Z,7Z,10Z,12E,16Z,19Z)-docosahexaenoate + NADH + H(+)</text>
        <dbReference type="Rhea" id="RHEA:48952"/>
        <dbReference type="ChEBI" id="CHEBI:15378"/>
        <dbReference type="ChEBI" id="CHEBI:57540"/>
        <dbReference type="ChEBI" id="CHEBI:57945"/>
        <dbReference type="ChEBI" id="CHEBI:90866"/>
        <dbReference type="ChEBI" id="CHEBI:90867"/>
    </reaction>
    <physiologicalReaction direction="left-to-right" evidence="11">
        <dbReference type="Rhea" id="RHEA:48953"/>
    </physiologicalReaction>
</comment>
<dbReference type="InterPro" id="IPR020904">
    <property type="entry name" value="Sc_DH/Rdtase_CS"/>
</dbReference>
<evidence type="ECO:0000256" key="14">
    <source>
        <dbReference type="ARBA" id="ARBA00048170"/>
    </source>
</evidence>
<evidence type="ECO:0000256" key="16">
    <source>
        <dbReference type="ARBA" id="ARBA00048535"/>
    </source>
</evidence>
<comment type="function">
    <text evidence="8">Catalyzes the NAD-dependent dehydrogenation (oxidation) of a broad array of hydroxylated polyunsaturated fatty acids (mainly eicosanoids and docosanoids, including prostaglandins, lipoxins and resolvins), yielding their corresponding keto (oxo) metabolites. Decreases the levels of the pro-proliferative prostaglandins such as prostaglandin E2 (whose activity is increased in cancer because of an increase in the expression of cyclooxygenase 2) and generates oxo-fatty acid products that can profoundly influence cell function by abrogating pro-inflammatory cytokine expression. Converts resolvins E1, D1 and D2 to their oxo products, which represents a mode of resolvin inactivation. Resolvin E1 plays important roles during the resolution phase of acute inflammation, while resolvins D1 and D2 have a unique role in obesity-induced adipose inflammation.</text>
</comment>
<dbReference type="EMBL" id="KZ308134">
    <property type="protein sequence ID" value="KAG8222446.1"/>
    <property type="molecule type" value="Genomic_DNA"/>
</dbReference>
<sequence length="278" mass="30312">MDLKNKVALVTGGAAGIGRAYCEELLKNGAKVSICDINADAGEEVVQQLSAKYGKDNVIFCLCDVTDYPQYEESFQTTINVFGGLDIVINNAGIMNDRFWELEVDVNLNGVIRGTLLALKFMGKDRNASGRGGIVIVTGSNVGIRPYVSVPIYTATKHALIGLTRSFGYFYSLDEYMTLYMVVKILFLQDAYHVNLTGVKVIALCPGATETALVSDVKKQLLSSEYEKAWQRDTASSVVQKPEHVAKALMHVIQKGSSGSVWAVDNGQPPREVTFHSS</sequence>
<comment type="catalytic activity">
    <reaction evidence="19">
        <text>resolvin D2 + NAD(+) = 16-oxoresolvin D2 + NADH + H(+)</text>
        <dbReference type="Rhea" id="RHEA:53588"/>
        <dbReference type="ChEBI" id="CHEBI:15378"/>
        <dbReference type="ChEBI" id="CHEBI:57540"/>
        <dbReference type="ChEBI" id="CHEBI:57945"/>
        <dbReference type="ChEBI" id="CHEBI:133367"/>
        <dbReference type="ChEBI" id="CHEBI:137498"/>
    </reaction>
    <physiologicalReaction direction="left-to-right" evidence="19">
        <dbReference type="Rhea" id="RHEA:53589"/>
    </physiologicalReaction>
</comment>
<evidence type="ECO:0000256" key="21">
    <source>
        <dbReference type="ARBA" id="ARBA00049188"/>
    </source>
</evidence>
<reference evidence="23" key="1">
    <citation type="submission" date="2013-04" db="EMBL/GenBank/DDBJ databases">
        <authorList>
            <person name="Qu J."/>
            <person name="Murali S.C."/>
            <person name="Bandaranaike D."/>
            <person name="Bellair M."/>
            <person name="Blankenburg K."/>
            <person name="Chao H."/>
            <person name="Dinh H."/>
            <person name="Doddapaneni H."/>
            <person name="Downs B."/>
            <person name="Dugan-Rocha S."/>
            <person name="Elkadiri S."/>
            <person name="Gnanaolivu R.D."/>
            <person name="Hernandez B."/>
            <person name="Javaid M."/>
            <person name="Jayaseelan J.C."/>
            <person name="Lee S."/>
            <person name="Li M."/>
            <person name="Ming W."/>
            <person name="Munidasa M."/>
            <person name="Muniz J."/>
            <person name="Nguyen L."/>
            <person name="Ongeri F."/>
            <person name="Osuji N."/>
            <person name="Pu L.-L."/>
            <person name="Puazo M."/>
            <person name="Qu C."/>
            <person name="Quiroz J."/>
            <person name="Raj R."/>
            <person name="Weissenberger G."/>
            <person name="Xin Y."/>
            <person name="Zou X."/>
            <person name="Han Y."/>
            <person name="Richards S."/>
            <person name="Worley K."/>
            <person name="Muzny D."/>
            <person name="Gibbs R."/>
        </authorList>
    </citation>
    <scope>NUCLEOTIDE SEQUENCE</scope>
    <source>
        <strain evidence="23">Sampled in the wild</strain>
    </source>
</reference>
<evidence type="ECO:0000256" key="4">
    <source>
        <dbReference type="ARBA" id="ARBA00039060"/>
    </source>
</evidence>
<evidence type="ECO:0000256" key="7">
    <source>
        <dbReference type="ARBA" id="ARBA00042026"/>
    </source>
</evidence>
<comment type="catalytic activity">
    <reaction evidence="18">
        <text>prostaglandin E2 + NAD(+) = 15-oxoprostaglandin E2 + NADH + H(+)</text>
        <dbReference type="Rhea" id="RHEA:11876"/>
        <dbReference type="ChEBI" id="CHEBI:15378"/>
        <dbReference type="ChEBI" id="CHEBI:57400"/>
        <dbReference type="ChEBI" id="CHEBI:57540"/>
        <dbReference type="ChEBI" id="CHEBI:57945"/>
        <dbReference type="ChEBI" id="CHEBI:606564"/>
        <dbReference type="EC" id="1.1.1.141"/>
    </reaction>
    <physiologicalReaction direction="left-to-right" evidence="18">
        <dbReference type="Rhea" id="RHEA:11877"/>
    </physiologicalReaction>
</comment>
<name>A0A8K0JU38_LADFU</name>
<dbReference type="Gene3D" id="3.40.50.720">
    <property type="entry name" value="NAD(P)-binding Rossmann-like Domain"/>
    <property type="match status" value="1"/>
</dbReference>
<dbReference type="AlphaFoldDB" id="A0A8K0JU38"/>
<dbReference type="InterPro" id="IPR002347">
    <property type="entry name" value="SDR_fam"/>
</dbReference>
<dbReference type="PRINTS" id="PR00081">
    <property type="entry name" value="GDHRDH"/>
</dbReference>
<evidence type="ECO:0000256" key="12">
    <source>
        <dbReference type="ARBA" id="ARBA00048140"/>
    </source>
</evidence>
<evidence type="ECO:0000256" key="10">
    <source>
        <dbReference type="ARBA" id="ARBA00047672"/>
    </source>
</evidence>
<evidence type="ECO:0000313" key="24">
    <source>
        <dbReference type="Proteomes" id="UP000792457"/>
    </source>
</evidence>
<dbReference type="GO" id="GO:0016404">
    <property type="term" value="F:15-hydroxyprostaglandin dehydrogenase (NAD+) activity"/>
    <property type="evidence" value="ECO:0007669"/>
    <property type="project" value="UniProtKB-EC"/>
</dbReference>
<evidence type="ECO:0000256" key="2">
    <source>
        <dbReference type="ARBA" id="ARBA00023002"/>
    </source>
</evidence>
<proteinExistence type="inferred from homology"/>
<keyword evidence="2" id="KW-0560">Oxidoreductase</keyword>
<accession>A0A8K0JU38</accession>
<evidence type="ECO:0000256" key="17">
    <source>
        <dbReference type="ARBA" id="ARBA00048611"/>
    </source>
</evidence>
<dbReference type="EC" id="1.1.1.141" evidence="3"/>
<evidence type="ECO:0000256" key="18">
    <source>
        <dbReference type="ARBA" id="ARBA00048739"/>
    </source>
</evidence>
<dbReference type="GO" id="GO:0005737">
    <property type="term" value="C:cytoplasm"/>
    <property type="evidence" value="ECO:0007669"/>
    <property type="project" value="TreeGrafter"/>
</dbReference>
<evidence type="ECO:0000256" key="5">
    <source>
        <dbReference type="ARBA" id="ARBA00040276"/>
    </source>
</evidence>
<evidence type="ECO:0000256" key="9">
    <source>
        <dbReference type="ARBA" id="ARBA00047325"/>
    </source>
</evidence>